<name>A0A1N6S2S8_9GAMM</name>
<evidence type="ECO:0000313" key="5">
    <source>
        <dbReference type="Proteomes" id="UP000241788"/>
    </source>
</evidence>
<proteinExistence type="predicted"/>
<feature type="domain" description="FAD/NAD(P)-binding" evidence="3">
    <location>
        <begin position="5"/>
        <end position="281"/>
    </location>
</feature>
<keyword evidence="1" id="KW-0285">Flavoprotein</keyword>
<keyword evidence="5" id="KW-1185">Reference proteome</keyword>
<sequence length="302" mass="31825">MTDLDCIIIGGGPAGLTAATYLRRLHRRVVVFNDGRSRARWIPESHNCPGFPLGVSGDQLLSRLKVQAETYGATIQPQRVGSLQATTGGWRVDTQSGHWSAPTVLLATGVVDRLPELSSGDAEEALRSGLLRSCALCDGYEATDCRIAVVGPLAKATANAHYLSTFSADVTVVPISQEGTRPSDTPSTQGIAILAPLKSLACIDGGWKVIDANGHVHWFDLVYAAMGAPARGDLAKQAGAMVDADGAVLTNEHMETTRPGLYAIGDVVTDLNQIAVAYGHAAVAASAIHRALPEARRNRSKP</sequence>
<dbReference type="InterPro" id="IPR023753">
    <property type="entry name" value="FAD/NAD-binding_dom"/>
</dbReference>
<reference evidence="5" key="1">
    <citation type="submission" date="2017-01" db="EMBL/GenBank/DDBJ databases">
        <authorList>
            <person name="Varghese N."/>
            <person name="Submissions S."/>
        </authorList>
    </citation>
    <scope>NUCLEOTIDE SEQUENCE [LARGE SCALE GENOMIC DNA]</scope>
    <source>
        <strain evidence="5">UM1</strain>
    </source>
</reference>
<organism evidence="4 5">
    <name type="scientific">Solilutibacter tolerans</name>
    <dbReference type="NCBI Taxonomy" id="1604334"/>
    <lineage>
        <taxon>Bacteria</taxon>
        <taxon>Pseudomonadati</taxon>
        <taxon>Pseudomonadota</taxon>
        <taxon>Gammaproteobacteria</taxon>
        <taxon>Lysobacterales</taxon>
        <taxon>Lysobacteraceae</taxon>
        <taxon>Solilutibacter</taxon>
    </lineage>
</organism>
<gene>
    <name evidence="4" type="ORF">SAMN05421546_1167</name>
</gene>
<dbReference type="OrthoDB" id="109585at2"/>
<dbReference type="Proteomes" id="UP000241788">
    <property type="component" value="Unassembled WGS sequence"/>
</dbReference>
<evidence type="ECO:0000313" key="4">
    <source>
        <dbReference type="EMBL" id="SIQ35375.1"/>
    </source>
</evidence>
<dbReference type="PANTHER" id="PTHR48105">
    <property type="entry name" value="THIOREDOXIN REDUCTASE 1-RELATED-RELATED"/>
    <property type="match status" value="1"/>
</dbReference>
<dbReference type="InterPro" id="IPR050097">
    <property type="entry name" value="Ferredoxin-NADP_redctase_2"/>
</dbReference>
<dbReference type="InterPro" id="IPR036188">
    <property type="entry name" value="FAD/NAD-bd_sf"/>
</dbReference>
<keyword evidence="2" id="KW-0560">Oxidoreductase</keyword>
<dbReference type="AlphaFoldDB" id="A0A1N6S2S8"/>
<dbReference type="PRINTS" id="PR00368">
    <property type="entry name" value="FADPNR"/>
</dbReference>
<accession>A0A1N6S2S8</accession>
<dbReference type="SUPFAM" id="SSF51905">
    <property type="entry name" value="FAD/NAD(P)-binding domain"/>
    <property type="match status" value="1"/>
</dbReference>
<dbReference type="STRING" id="1604334.SAMN05421546_1167"/>
<evidence type="ECO:0000259" key="3">
    <source>
        <dbReference type="Pfam" id="PF07992"/>
    </source>
</evidence>
<protein>
    <submittedName>
        <fullName evidence="4">Thioredoxin reductase (NADPH)</fullName>
    </submittedName>
</protein>
<evidence type="ECO:0000256" key="2">
    <source>
        <dbReference type="ARBA" id="ARBA00023002"/>
    </source>
</evidence>
<dbReference type="RefSeq" id="WP_076586161.1">
    <property type="nucleotide sequence ID" value="NZ_FTLW01000002.1"/>
</dbReference>
<dbReference type="PRINTS" id="PR00469">
    <property type="entry name" value="PNDRDTASEII"/>
</dbReference>
<dbReference type="EMBL" id="FTLW01000002">
    <property type="protein sequence ID" value="SIQ35375.1"/>
    <property type="molecule type" value="Genomic_DNA"/>
</dbReference>
<dbReference type="Gene3D" id="3.50.50.60">
    <property type="entry name" value="FAD/NAD(P)-binding domain"/>
    <property type="match status" value="2"/>
</dbReference>
<dbReference type="Pfam" id="PF07992">
    <property type="entry name" value="Pyr_redox_2"/>
    <property type="match status" value="1"/>
</dbReference>
<dbReference type="GO" id="GO:0016491">
    <property type="term" value="F:oxidoreductase activity"/>
    <property type="evidence" value="ECO:0007669"/>
    <property type="project" value="UniProtKB-KW"/>
</dbReference>
<evidence type="ECO:0000256" key="1">
    <source>
        <dbReference type="ARBA" id="ARBA00022630"/>
    </source>
</evidence>